<comment type="caution">
    <text evidence="1">The sequence shown here is derived from an EMBL/GenBank/DDBJ whole genome shotgun (WGS) entry which is preliminary data.</text>
</comment>
<proteinExistence type="predicted"/>
<keyword evidence="2" id="KW-1185">Reference proteome</keyword>
<organism evidence="1 2">
    <name type="scientific">Steinernema hermaphroditum</name>
    <dbReference type="NCBI Taxonomy" id="289476"/>
    <lineage>
        <taxon>Eukaryota</taxon>
        <taxon>Metazoa</taxon>
        <taxon>Ecdysozoa</taxon>
        <taxon>Nematoda</taxon>
        <taxon>Chromadorea</taxon>
        <taxon>Rhabditida</taxon>
        <taxon>Tylenchina</taxon>
        <taxon>Panagrolaimomorpha</taxon>
        <taxon>Strongyloidoidea</taxon>
        <taxon>Steinernematidae</taxon>
        <taxon>Steinernema</taxon>
    </lineage>
</organism>
<dbReference type="EMBL" id="JAUCMV010000001">
    <property type="protein sequence ID" value="KAK0425012.1"/>
    <property type="molecule type" value="Genomic_DNA"/>
</dbReference>
<accession>A0AA39M8M1</accession>
<reference evidence="1" key="1">
    <citation type="submission" date="2023-06" db="EMBL/GenBank/DDBJ databases">
        <title>Genomic analysis of the entomopathogenic nematode Steinernema hermaphroditum.</title>
        <authorList>
            <person name="Schwarz E.M."/>
            <person name="Heppert J.K."/>
            <person name="Baniya A."/>
            <person name="Schwartz H.T."/>
            <person name="Tan C.-H."/>
            <person name="Antoshechkin I."/>
            <person name="Sternberg P.W."/>
            <person name="Goodrich-Blair H."/>
            <person name="Dillman A.R."/>
        </authorList>
    </citation>
    <scope>NUCLEOTIDE SEQUENCE</scope>
    <source>
        <strain evidence="1">PS9179</strain>
        <tissue evidence="1">Whole animal</tissue>
    </source>
</reference>
<protein>
    <submittedName>
        <fullName evidence="1">Uncharacterized protein</fullName>
    </submittedName>
</protein>
<dbReference type="Proteomes" id="UP001175271">
    <property type="component" value="Unassembled WGS sequence"/>
</dbReference>
<gene>
    <name evidence="1" type="ORF">QR680_008981</name>
</gene>
<evidence type="ECO:0000313" key="2">
    <source>
        <dbReference type="Proteomes" id="UP001175271"/>
    </source>
</evidence>
<sequence length="104" mass="11904">MATFHLQVGTETLQGQRIDLENSILLWVGKNRHEMIALGCGPRATMVQSGMSTSTIFVQNVTVRLSKLFPDKQVFFSTDIHKEDDSEFWSEFYVKLNEYLTAQT</sequence>
<evidence type="ECO:0000313" key="1">
    <source>
        <dbReference type="EMBL" id="KAK0425012.1"/>
    </source>
</evidence>
<name>A0AA39M8M1_9BILA</name>
<dbReference type="AlphaFoldDB" id="A0AA39M8M1"/>